<dbReference type="InterPro" id="IPR001753">
    <property type="entry name" value="Enoyl-CoA_hydra/iso"/>
</dbReference>
<dbReference type="Gene3D" id="3.90.226.10">
    <property type="entry name" value="2-enoyl-CoA Hydratase, Chain A, domain 1"/>
    <property type="match status" value="1"/>
</dbReference>
<dbReference type="SUPFAM" id="SSF52096">
    <property type="entry name" value="ClpP/crotonase"/>
    <property type="match status" value="1"/>
</dbReference>
<dbReference type="PROSITE" id="PS00166">
    <property type="entry name" value="ENOYL_COA_HYDRATASE"/>
    <property type="match status" value="1"/>
</dbReference>
<evidence type="ECO:0000313" key="4">
    <source>
        <dbReference type="Proteomes" id="UP000321039"/>
    </source>
</evidence>
<dbReference type="InterPro" id="IPR029045">
    <property type="entry name" value="ClpP/crotonase-like_dom_sf"/>
</dbReference>
<reference evidence="3 4" key="1">
    <citation type="submission" date="2019-08" db="EMBL/GenBank/DDBJ databases">
        <title>Parahaliea maris sp. nov., isolated from the surface seawater.</title>
        <authorList>
            <person name="Liu Y."/>
        </authorList>
    </citation>
    <scope>NUCLEOTIDE SEQUENCE [LARGE SCALE GENOMIC DNA]</scope>
    <source>
        <strain evidence="3 4">HSLHS9</strain>
    </source>
</reference>
<organism evidence="3 4">
    <name type="scientific">Parahaliea maris</name>
    <dbReference type="NCBI Taxonomy" id="2716870"/>
    <lineage>
        <taxon>Bacteria</taxon>
        <taxon>Pseudomonadati</taxon>
        <taxon>Pseudomonadota</taxon>
        <taxon>Gammaproteobacteria</taxon>
        <taxon>Cellvibrionales</taxon>
        <taxon>Halieaceae</taxon>
        <taxon>Parahaliea</taxon>
    </lineage>
</organism>
<dbReference type="GO" id="GO:0006635">
    <property type="term" value="P:fatty acid beta-oxidation"/>
    <property type="evidence" value="ECO:0007669"/>
    <property type="project" value="TreeGrafter"/>
</dbReference>
<evidence type="ECO:0000256" key="1">
    <source>
        <dbReference type="ARBA" id="ARBA00005254"/>
    </source>
</evidence>
<sequence>MTDTILYERRGEVGQLTLNVPERHNSLGEEQLLGIRDILSGFVGEEAPRVLVVSGAGDRTFCAGASLKELNSGRISGELFQETTDRIAALPMPTLAAINGNVFGGGVELALSCDFRVGIEGTRLRVPAAAIGLCYPIGGIQRFVERLGVSASKRLLMAAEEQDSDAMRELGFLDYVATREEFASTVQKLADNLAGLAPLAARAMKQLIGQSALGTLDPAEAEVLVARCRESADLVEGFAAQREKRTPRFRGC</sequence>
<dbReference type="Proteomes" id="UP000321039">
    <property type="component" value="Unassembled WGS sequence"/>
</dbReference>
<accession>A0A5C8ZS64</accession>
<dbReference type="Pfam" id="PF00378">
    <property type="entry name" value="ECH_1"/>
    <property type="match status" value="1"/>
</dbReference>
<dbReference type="RefSeq" id="WP_148069520.1">
    <property type="nucleotide sequence ID" value="NZ_VRZA01000006.1"/>
</dbReference>
<dbReference type="InterPro" id="IPR018376">
    <property type="entry name" value="Enoyl-CoA_hyd/isom_CS"/>
</dbReference>
<dbReference type="PANTHER" id="PTHR11941:SF54">
    <property type="entry name" value="ENOYL-COA HYDRATASE, MITOCHONDRIAL"/>
    <property type="match status" value="1"/>
</dbReference>
<comment type="similarity">
    <text evidence="1 2">Belongs to the enoyl-CoA hydratase/isomerase family.</text>
</comment>
<dbReference type="GO" id="GO:0016853">
    <property type="term" value="F:isomerase activity"/>
    <property type="evidence" value="ECO:0007669"/>
    <property type="project" value="UniProtKB-KW"/>
</dbReference>
<evidence type="ECO:0000256" key="2">
    <source>
        <dbReference type="RuleBase" id="RU003707"/>
    </source>
</evidence>
<dbReference type="AlphaFoldDB" id="A0A5C8ZS64"/>
<evidence type="ECO:0000313" key="3">
    <source>
        <dbReference type="EMBL" id="TXS91286.1"/>
    </source>
</evidence>
<dbReference type="PANTHER" id="PTHR11941">
    <property type="entry name" value="ENOYL-COA HYDRATASE-RELATED"/>
    <property type="match status" value="1"/>
</dbReference>
<gene>
    <name evidence="3" type="ORF">FV139_16245</name>
</gene>
<name>A0A5C8ZS64_9GAMM</name>
<protein>
    <submittedName>
        <fullName evidence="3">Enoyl-CoA hydratase/isomerase family protein</fullName>
    </submittedName>
</protein>
<keyword evidence="3" id="KW-0413">Isomerase</keyword>
<keyword evidence="4" id="KW-1185">Reference proteome</keyword>
<proteinExistence type="inferred from homology"/>
<dbReference type="CDD" id="cd06558">
    <property type="entry name" value="crotonase-like"/>
    <property type="match status" value="1"/>
</dbReference>
<dbReference type="EMBL" id="VRZA01000006">
    <property type="protein sequence ID" value="TXS91286.1"/>
    <property type="molecule type" value="Genomic_DNA"/>
</dbReference>
<comment type="caution">
    <text evidence="3">The sequence shown here is derived from an EMBL/GenBank/DDBJ whole genome shotgun (WGS) entry which is preliminary data.</text>
</comment>